<dbReference type="InParanoid" id="A2H9W7"/>
<dbReference type="EMBL" id="DS129385">
    <property type="protein sequence ID" value="EAX73801.1"/>
    <property type="molecule type" value="Genomic_DNA"/>
</dbReference>
<dbReference type="AlphaFoldDB" id="A2H9W7"/>
<reference evidence="1" key="2">
    <citation type="journal article" date="2007" name="Science">
        <title>Draft genome sequence of the sexually transmitted pathogen Trichomonas vaginalis.</title>
        <authorList>
            <person name="Carlton J.M."/>
            <person name="Hirt R.P."/>
            <person name="Silva J.C."/>
            <person name="Delcher A.L."/>
            <person name="Schatz M."/>
            <person name="Zhao Q."/>
            <person name="Wortman J.R."/>
            <person name="Bidwell S.L."/>
            <person name="Alsmark U.C.M."/>
            <person name="Besteiro S."/>
            <person name="Sicheritz-Ponten T."/>
            <person name="Noel C.J."/>
            <person name="Dacks J.B."/>
            <person name="Foster P.G."/>
            <person name="Simillion C."/>
            <person name="Van de Peer Y."/>
            <person name="Miranda-Saavedra D."/>
            <person name="Barton G.J."/>
            <person name="Westrop G.D."/>
            <person name="Mueller S."/>
            <person name="Dessi D."/>
            <person name="Fiori P.L."/>
            <person name="Ren Q."/>
            <person name="Paulsen I."/>
            <person name="Zhang H."/>
            <person name="Bastida-Corcuera F.D."/>
            <person name="Simoes-Barbosa A."/>
            <person name="Brown M.T."/>
            <person name="Hayes R.D."/>
            <person name="Mukherjee M."/>
            <person name="Okumura C.Y."/>
            <person name="Schneider R."/>
            <person name="Smith A.J."/>
            <person name="Vanacova S."/>
            <person name="Villalvazo M."/>
            <person name="Haas B.J."/>
            <person name="Pertea M."/>
            <person name="Feldblyum T.V."/>
            <person name="Utterback T.R."/>
            <person name="Shu C.L."/>
            <person name="Osoegawa K."/>
            <person name="de Jong P.J."/>
            <person name="Hrdy I."/>
            <person name="Horvathova L."/>
            <person name="Zubacova Z."/>
            <person name="Dolezal P."/>
            <person name="Malik S.B."/>
            <person name="Logsdon J.M. Jr."/>
            <person name="Henze K."/>
            <person name="Gupta A."/>
            <person name="Wang C.C."/>
            <person name="Dunne R.L."/>
            <person name="Upcroft J.A."/>
            <person name="Upcroft P."/>
            <person name="White O."/>
            <person name="Salzberg S.L."/>
            <person name="Tang P."/>
            <person name="Chiu C.-H."/>
            <person name="Lee Y.-S."/>
            <person name="Embley T.M."/>
            <person name="Coombs G.H."/>
            <person name="Mottram J.C."/>
            <person name="Tachezy J."/>
            <person name="Fraser-Liggett C.M."/>
            <person name="Johnson P.J."/>
        </authorList>
    </citation>
    <scope>NUCLEOTIDE SEQUENCE [LARGE SCALE GENOMIC DNA]</scope>
    <source>
        <strain evidence="1">G3</strain>
    </source>
</reference>
<evidence type="ECO:0000313" key="1">
    <source>
        <dbReference type="EMBL" id="EAX73801.1"/>
    </source>
</evidence>
<sequence length="65" mass="7553">MYVSYKKNDGTQVKVPLDNNCYLNLYGDEKKKYLRVYEMADMTLPDPAPAHIIMTMEMTTTPTCR</sequence>
<name>A2H9W7_TRIV3</name>
<organism evidence="1 2">
    <name type="scientific">Trichomonas vaginalis (strain ATCC PRA-98 / G3)</name>
    <dbReference type="NCBI Taxonomy" id="412133"/>
    <lineage>
        <taxon>Eukaryota</taxon>
        <taxon>Metamonada</taxon>
        <taxon>Parabasalia</taxon>
        <taxon>Trichomonadida</taxon>
        <taxon>Trichomonadidae</taxon>
        <taxon>Trichomonas</taxon>
    </lineage>
</organism>
<gene>
    <name evidence="1" type="ORF">TVAG_564410</name>
</gene>
<keyword evidence="2" id="KW-1185">Reference proteome</keyword>
<protein>
    <submittedName>
        <fullName evidence="1">Uncharacterized protein</fullName>
    </submittedName>
</protein>
<accession>A2H9W7</accession>
<dbReference type="VEuPathDB" id="TrichDB:TVAG_564410"/>
<dbReference type="Proteomes" id="UP000001542">
    <property type="component" value="Unassembled WGS sequence"/>
</dbReference>
<evidence type="ECO:0000313" key="2">
    <source>
        <dbReference type="Proteomes" id="UP000001542"/>
    </source>
</evidence>
<reference evidence="1" key="1">
    <citation type="submission" date="2006-10" db="EMBL/GenBank/DDBJ databases">
        <authorList>
            <person name="Amadeo P."/>
            <person name="Zhao Q."/>
            <person name="Wortman J."/>
            <person name="Fraser-Liggett C."/>
            <person name="Carlton J."/>
        </authorList>
    </citation>
    <scope>NUCLEOTIDE SEQUENCE</scope>
    <source>
        <strain evidence="1">G3</strain>
    </source>
</reference>
<proteinExistence type="predicted"/>